<dbReference type="GO" id="GO:0046872">
    <property type="term" value="F:metal ion binding"/>
    <property type="evidence" value="ECO:0007669"/>
    <property type="project" value="InterPro"/>
</dbReference>
<dbReference type="Gene3D" id="3.30.30.60">
    <property type="entry name" value="D-lysine 5,6-aminomutase beta subunit KamE, N-terminal domain"/>
    <property type="match status" value="1"/>
</dbReference>
<dbReference type="SUPFAM" id="SSF117778">
    <property type="entry name" value="D-lysine 5,6-aminomutase beta subunit KamE, N-terminal domain"/>
    <property type="match status" value="1"/>
</dbReference>
<protein>
    <submittedName>
        <fullName evidence="2">L-beta-lysine 5,6-aminomutase beta subunit</fullName>
    </submittedName>
</protein>
<reference evidence="2" key="2">
    <citation type="submission" date="2020-09" db="EMBL/GenBank/DDBJ databases">
        <authorList>
            <person name="Sun Q."/>
            <person name="Ohkuma M."/>
        </authorList>
    </citation>
    <scope>NUCLEOTIDE SEQUENCE</scope>
    <source>
        <strain evidence="2">JCM 14719</strain>
    </source>
</reference>
<evidence type="ECO:0000313" key="3">
    <source>
        <dbReference type="Proteomes" id="UP000637720"/>
    </source>
</evidence>
<dbReference type="SUPFAM" id="SSF52242">
    <property type="entry name" value="Cobalamin (vitamin B12)-binding domain"/>
    <property type="match status" value="1"/>
</dbReference>
<dbReference type="EMBL" id="BMOF01000052">
    <property type="protein sequence ID" value="GGK06234.1"/>
    <property type="molecule type" value="Genomic_DNA"/>
</dbReference>
<dbReference type="AlphaFoldDB" id="A0A8J3BAD8"/>
<reference evidence="2" key="1">
    <citation type="journal article" date="2014" name="Int. J. Syst. Evol. Microbiol.">
        <title>Complete genome sequence of Corynebacterium casei LMG S-19264T (=DSM 44701T), isolated from a smear-ripened cheese.</title>
        <authorList>
            <consortium name="US DOE Joint Genome Institute (JGI-PGF)"/>
            <person name="Walter F."/>
            <person name="Albersmeier A."/>
            <person name="Kalinowski J."/>
            <person name="Ruckert C."/>
        </authorList>
    </citation>
    <scope>NUCLEOTIDE SEQUENCE</scope>
    <source>
        <strain evidence="2">JCM 14719</strain>
    </source>
</reference>
<dbReference type="Proteomes" id="UP000637720">
    <property type="component" value="Unassembled WGS sequence"/>
</dbReference>
<proteinExistence type="predicted"/>
<gene>
    <name evidence="2" type="ORF">GCM10007043_20310</name>
</gene>
<feature type="domain" description="B12-binding" evidence="1">
    <location>
        <begin position="123"/>
        <end position="262"/>
    </location>
</feature>
<comment type="caution">
    <text evidence="2">The sequence shown here is derived from an EMBL/GenBank/DDBJ whole genome shotgun (WGS) entry which is preliminary data.</text>
</comment>
<evidence type="ECO:0000313" key="2">
    <source>
        <dbReference type="EMBL" id="GGK06234.1"/>
    </source>
</evidence>
<dbReference type="InterPro" id="IPR028991">
    <property type="entry name" value="KamE_N"/>
</dbReference>
<dbReference type="RefSeq" id="WP_054671953.1">
    <property type="nucleotide sequence ID" value="NZ_BMOF01000052.1"/>
</dbReference>
<dbReference type="Pfam" id="PF02310">
    <property type="entry name" value="B12-binding"/>
    <property type="match status" value="1"/>
</dbReference>
<dbReference type="InterPro" id="IPR006158">
    <property type="entry name" value="Cobalamin-bd"/>
</dbReference>
<sequence length="272" mass="29481">MTERAWPDAGNRSHAAAASVDLTRVKPYGDTYGDGAVQLSFTLPVPLTEEAKEAARQLAGKMGLEEPQVVHSADLGEGFSFYILYGRCVHTVDVTRIRVPKVTSKRMTFDEINAFIRARIGRKVVVVGACTGDDAHTVGIDAIMNMKGYNGEYGLERYPEIDAYNLGSQVPNETLIARAVELGADAILVSQVVTQKGSHIRTLTGLIELLEAEGLRERFLVICGGPRITHELALELGYDAGFGPGTTAPDVASFIVQELVKRRERSVPEPGP</sequence>
<name>A0A8J3BAD8_9BACI</name>
<dbReference type="Gene3D" id="3.40.50.280">
    <property type="entry name" value="Cobalamin-binding domain"/>
    <property type="match status" value="1"/>
</dbReference>
<dbReference type="Pfam" id="PF16554">
    <property type="entry name" value="OAM_dimer"/>
    <property type="match status" value="1"/>
</dbReference>
<dbReference type="InterPro" id="IPR036724">
    <property type="entry name" value="Cobalamin-bd_sf"/>
</dbReference>
<organism evidence="2 3">
    <name type="scientific">Calditerricola satsumensis</name>
    <dbReference type="NCBI Taxonomy" id="373054"/>
    <lineage>
        <taxon>Bacteria</taxon>
        <taxon>Bacillati</taxon>
        <taxon>Bacillota</taxon>
        <taxon>Bacilli</taxon>
        <taxon>Bacillales</taxon>
        <taxon>Bacillaceae</taxon>
        <taxon>Calditerricola</taxon>
    </lineage>
</organism>
<evidence type="ECO:0000259" key="1">
    <source>
        <dbReference type="PROSITE" id="PS51332"/>
    </source>
</evidence>
<dbReference type="GO" id="GO:0031419">
    <property type="term" value="F:cobalamin binding"/>
    <property type="evidence" value="ECO:0007669"/>
    <property type="project" value="InterPro"/>
</dbReference>
<dbReference type="PROSITE" id="PS51332">
    <property type="entry name" value="B12_BINDING"/>
    <property type="match status" value="1"/>
</dbReference>
<keyword evidence="3" id="KW-1185">Reference proteome</keyword>
<dbReference type="CDD" id="cd02067">
    <property type="entry name" value="B12-binding"/>
    <property type="match status" value="1"/>
</dbReference>
<dbReference type="GO" id="GO:0046983">
    <property type="term" value="F:protein dimerization activity"/>
    <property type="evidence" value="ECO:0007669"/>
    <property type="project" value="InterPro"/>
</dbReference>
<accession>A0A8J3BAD8</accession>
<dbReference type="InterPro" id="IPR036843">
    <property type="entry name" value="KamE_N_sf"/>
</dbReference>